<sequence>VMSKLAQEGKAIIMISSELPEVLGMSDRVIVMHEGIQKGELSREEANQERILEVAYQ</sequence>
<keyword evidence="1" id="KW-0813">Transport</keyword>
<keyword evidence="4 5" id="KW-0067">ATP-binding</keyword>
<evidence type="ECO:0000313" key="6">
    <source>
        <dbReference type="Proteomes" id="UP001589609"/>
    </source>
</evidence>
<protein>
    <submittedName>
        <fullName evidence="5">D-xylose ABC transporter ATP-binding protein</fullName>
    </submittedName>
</protein>
<keyword evidence="2" id="KW-0677">Repeat</keyword>
<dbReference type="PANTHER" id="PTHR43790:SF9">
    <property type="entry name" value="GALACTOFURANOSE TRANSPORTER ATP-BINDING PROTEIN YTFR"/>
    <property type="match status" value="1"/>
</dbReference>
<organism evidence="5 6">
    <name type="scientific">Ectobacillus funiculus</name>
    <dbReference type="NCBI Taxonomy" id="137993"/>
    <lineage>
        <taxon>Bacteria</taxon>
        <taxon>Bacillati</taxon>
        <taxon>Bacillota</taxon>
        <taxon>Bacilli</taxon>
        <taxon>Bacillales</taxon>
        <taxon>Bacillaceae</taxon>
        <taxon>Ectobacillus</taxon>
    </lineage>
</organism>
<accession>A0ABV5WHB6</accession>
<keyword evidence="6" id="KW-1185">Reference proteome</keyword>
<proteinExistence type="predicted"/>
<reference evidence="5 6" key="1">
    <citation type="submission" date="2024-09" db="EMBL/GenBank/DDBJ databases">
        <authorList>
            <person name="Sun Q."/>
            <person name="Mori K."/>
        </authorList>
    </citation>
    <scope>NUCLEOTIDE SEQUENCE [LARGE SCALE GENOMIC DNA]</scope>
    <source>
        <strain evidence="5 6">JCM 11201</strain>
    </source>
</reference>
<name>A0ABV5WHB6_9BACI</name>
<keyword evidence="3" id="KW-0547">Nucleotide-binding</keyword>
<dbReference type="Gene3D" id="3.40.50.300">
    <property type="entry name" value="P-loop containing nucleotide triphosphate hydrolases"/>
    <property type="match status" value="1"/>
</dbReference>
<dbReference type="SUPFAM" id="SSF52540">
    <property type="entry name" value="P-loop containing nucleoside triphosphate hydrolases"/>
    <property type="match status" value="1"/>
</dbReference>
<evidence type="ECO:0000256" key="4">
    <source>
        <dbReference type="ARBA" id="ARBA00022840"/>
    </source>
</evidence>
<dbReference type="InterPro" id="IPR027417">
    <property type="entry name" value="P-loop_NTPase"/>
</dbReference>
<evidence type="ECO:0000256" key="3">
    <source>
        <dbReference type="ARBA" id="ARBA00022741"/>
    </source>
</evidence>
<gene>
    <name evidence="5" type="ORF">ACFFMS_15510</name>
</gene>
<feature type="non-terminal residue" evidence="5">
    <location>
        <position position="1"/>
    </location>
</feature>
<dbReference type="PANTHER" id="PTHR43790">
    <property type="entry name" value="CARBOHYDRATE TRANSPORT ATP-BINDING PROTEIN MG119-RELATED"/>
    <property type="match status" value="1"/>
</dbReference>
<evidence type="ECO:0000256" key="2">
    <source>
        <dbReference type="ARBA" id="ARBA00022737"/>
    </source>
</evidence>
<comment type="caution">
    <text evidence="5">The sequence shown here is derived from an EMBL/GenBank/DDBJ whole genome shotgun (WGS) entry which is preliminary data.</text>
</comment>
<dbReference type="InterPro" id="IPR050107">
    <property type="entry name" value="ABC_carbohydrate_import_ATPase"/>
</dbReference>
<dbReference type="Proteomes" id="UP001589609">
    <property type="component" value="Unassembled WGS sequence"/>
</dbReference>
<evidence type="ECO:0000256" key="1">
    <source>
        <dbReference type="ARBA" id="ARBA00022448"/>
    </source>
</evidence>
<evidence type="ECO:0000313" key="5">
    <source>
        <dbReference type="EMBL" id="MFB9759808.1"/>
    </source>
</evidence>
<dbReference type="GO" id="GO:0005524">
    <property type="term" value="F:ATP binding"/>
    <property type="evidence" value="ECO:0007669"/>
    <property type="project" value="UniProtKB-KW"/>
</dbReference>
<dbReference type="EMBL" id="JBHMAF010000095">
    <property type="protein sequence ID" value="MFB9759808.1"/>
    <property type="molecule type" value="Genomic_DNA"/>
</dbReference>